<evidence type="ECO:0000313" key="1">
    <source>
        <dbReference type="EMBL" id="KAK2830429.1"/>
    </source>
</evidence>
<reference evidence="1" key="1">
    <citation type="submission" date="2023-07" db="EMBL/GenBank/DDBJ databases">
        <title>Chromosome-level Genome Assembly of Striped Snakehead (Channa striata).</title>
        <authorList>
            <person name="Liu H."/>
        </authorList>
    </citation>
    <scope>NUCLEOTIDE SEQUENCE</scope>
    <source>
        <strain evidence="1">Gz</strain>
        <tissue evidence="1">Muscle</tissue>
    </source>
</reference>
<gene>
    <name evidence="1" type="ORF">Q5P01_018360</name>
</gene>
<dbReference type="Proteomes" id="UP001187415">
    <property type="component" value="Unassembled WGS sequence"/>
</dbReference>
<comment type="caution">
    <text evidence="1">The sequence shown here is derived from an EMBL/GenBank/DDBJ whole genome shotgun (WGS) entry which is preliminary data.</text>
</comment>
<name>A0AA88M4R6_CHASR</name>
<dbReference type="AlphaFoldDB" id="A0AA88M4R6"/>
<sequence length="100" mass="10715">MMQGVGQADAVELVFTPLWCPGTPAQDSHLRCRVLVARTTWPLIGRRPNHVPSGADVRAESAGLSGARAAALEKPCWSLDCEQPGNSCSCPPHKQLKRAV</sequence>
<organism evidence="1 2">
    <name type="scientific">Channa striata</name>
    <name type="common">Snakehead murrel</name>
    <name type="synonym">Ophicephalus striatus</name>
    <dbReference type="NCBI Taxonomy" id="64152"/>
    <lineage>
        <taxon>Eukaryota</taxon>
        <taxon>Metazoa</taxon>
        <taxon>Chordata</taxon>
        <taxon>Craniata</taxon>
        <taxon>Vertebrata</taxon>
        <taxon>Euteleostomi</taxon>
        <taxon>Actinopterygii</taxon>
        <taxon>Neopterygii</taxon>
        <taxon>Teleostei</taxon>
        <taxon>Neoteleostei</taxon>
        <taxon>Acanthomorphata</taxon>
        <taxon>Anabantaria</taxon>
        <taxon>Anabantiformes</taxon>
        <taxon>Channoidei</taxon>
        <taxon>Channidae</taxon>
        <taxon>Channa</taxon>
    </lineage>
</organism>
<accession>A0AA88M4R6</accession>
<dbReference type="EMBL" id="JAUPFM010000014">
    <property type="protein sequence ID" value="KAK2830429.1"/>
    <property type="molecule type" value="Genomic_DNA"/>
</dbReference>
<evidence type="ECO:0000313" key="2">
    <source>
        <dbReference type="Proteomes" id="UP001187415"/>
    </source>
</evidence>
<proteinExistence type="predicted"/>
<protein>
    <submittedName>
        <fullName evidence="1">Uncharacterized protein</fullName>
    </submittedName>
</protein>
<keyword evidence="2" id="KW-1185">Reference proteome</keyword>